<accession>A0ABU2N9R8</accession>
<protein>
    <submittedName>
        <fullName evidence="1">Uncharacterized protein</fullName>
    </submittedName>
</protein>
<sequence length="46" mass="5208">MTRRDWDVLRLGAGTVFSPREVAIRVHRELVARGAVDPTPIGPPRW</sequence>
<dbReference type="RefSeq" id="WP_311555827.1">
    <property type="nucleotide sequence ID" value="NZ_JAVREJ010000005.1"/>
</dbReference>
<dbReference type="EMBL" id="JAVREJ010000005">
    <property type="protein sequence ID" value="MDT0349793.1"/>
    <property type="molecule type" value="Genomic_DNA"/>
</dbReference>
<organism evidence="1 2">
    <name type="scientific">Pseudonocardia charpentierae</name>
    <dbReference type="NCBI Taxonomy" id="3075545"/>
    <lineage>
        <taxon>Bacteria</taxon>
        <taxon>Bacillati</taxon>
        <taxon>Actinomycetota</taxon>
        <taxon>Actinomycetes</taxon>
        <taxon>Pseudonocardiales</taxon>
        <taxon>Pseudonocardiaceae</taxon>
        <taxon>Pseudonocardia</taxon>
    </lineage>
</organism>
<comment type="caution">
    <text evidence="1">The sequence shown here is derived from an EMBL/GenBank/DDBJ whole genome shotgun (WGS) entry which is preliminary data.</text>
</comment>
<gene>
    <name evidence="1" type="ORF">RM445_09700</name>
</gene>
<proteinExistence type="predicted"/>
<reference evidence="2" key="1">
    <citation type="submission" date="2023-07" db="EMBL/GenBank/DDBJ databases">
        <title>30 novel species of actinomycetes from the DSMZ collection.</title>
        <authorList>
            <person name="Nouioui I."/>
        </authorList>
    </citation>
    <scope>NUCLEOTIDE SEQUENCE [LARGE SCALE GENOMIC DNA]</scope>
    <source>
        <strain evidence="2">DSM 45834</strain>
    </source>
</reference>
<name>A0ABU2N9R8_9PSEU</name>
<keyword evidence="2" id="KW-1185">Reference proteome</keyword>
<dbReference type="Proteomes" id="UP001183202">
    <property type="component" value="Unassembled WGS sequence"/>
</dbReference>
<evidence type="ECO:0000313" key="2">
    <source>
        <dbReference type="Proteomes" id="UP001183202"/>
    </source>
</evidence>
<evidence type="ECO:0000313" key="1">
    <source>
        <dbReference type="EMBL" id="MDT0349793.1"/>
    </source>
</evidence>